<feature type="domain" description="Sushi" evidence="3">
    <location>
        <begin position="27"/>
        <end position="80"/>
    </location>
</feature>
<dbReference type="Proteomes" id="UP000499080">
    <property type="component" value="Unassembled WGS sequence"/>
</dbReference>
<accession>A0A4Y2KSN7</accession>
<feature type="non-terminal residue" evidence="4">
    <location>
        <position position="1"/>
    </location>
</feature>
<comment type="caution">
    <text evidence="4">The sequence shown here is derived from an EMBL/GenBank/DDBJ whole genome shotgun (WGS) entry which is preliminary data.</text>
</comment>
<sequence length="146" mass="16091">SGRHSQTRCLNHGIISNGRVIVILSFGDNSQPSEDDDDFEFPYGTRLKYTCDDGFVLVGEDTLRCGSNSYWTQSIPECVGGIYLNTGPIGLTRLGRKDVPAHRRQFLADVSTSLFEENFVPDNCLESRLGAKSALYWVGGGSRLLP</sequence>
<dbReference type="Pfam" id="PF00084">
    <property type="entry name" value="Sushi"/>
    <property type="match status" value="1"/>
</dbReference>
<keyword evidence="2" id="KW-0768">Sushi</keyword>
<dbReference type="AlphaFoldDB" id="A0A4Y2KSN7"/>
<keyword evidence="5" id="KW-1185">Reference proteome</keyword>
<dbReference type="Gene3D" id="2.10.70.10">
    <property type="entry name" value="Complement Module, domain 1"/>
    <property type="match status" value="1"/>
</dbReference>
<evidence type="ECO:0000313" key="5">
    <source>
        <dbReference type="Proteomes" id="UP000499080"/>
    </source>
</evidence>
<dbReference type="CDD" id="cd00033">
    <property type="entry name" value="CCP"/>
    <property type="match status" value="1"/>
</dbReference>
<protein>
    <recommendedName>
        <fullName evidence="3">Sushi domain-containing protein</fullName>
    </recommendedName>
</protein>
<evidence type="ECO:0000259" key="3">
    <source>
        <dbReference type="PROSITE" id="PS50923"/>
    </source>
</evidence>
<dbReference type="InterPro" id="IPR000436">
    <property type="entry name" value="Sushi_SCR_CCP_dom"/>
</dbReference>
<gene>
    <name evidence="4" type="ORF">AVEN_16443_1</name>
</gene>
<comment type="caution">
    <text evidence="2">Lacks conserved residue(s) required for the propagation of feature annotation.</text>
</comment>
<feature type="disulfide bond" evidence="2">
    <location>
        <begin position="51"/>
        <end position="78"/>
    </location>
</feature>
<proteinExistence type="predicted"/>
<dbReference type="InterPro" id="IPR035976">
    <property type="entry name" value="Sushi/SCR/CCP_sf"/>
</dbReference>
<evidence type="ECO:0000256" key="2">
    <source>
        <dbReference type="PROSITE-ProRule" id="PRU00302"/>
    </source>
</evidence>
<evidence type="ECO:0000313" key="4">
    <source>
        <dbReference type="EMBL" id="GBN05169.1"/>
    </source>
</evidence>
<keyword evidence="1 2" id="KW-1015">Disulfide bond</keyword>
<dbReference type="SUPFAM" id="SSF57535">
    <property type="entry name" value="Complement control module/SCR domain"/>
    <property type="match status" value="1"/>
</dbReference>
<evidence type="ECO:0000256" key="1">
    <source>
        <dbReference type="ARBA" id="ARBA00023157"/>
    </source>
</evidence>
<organism evidence="4 5">
    <name type="scientific">Araneus ventricosus</name>
    <name type="common">Orbweaver spider</name>
    <name type="synonym">Epeira ventricosa</name>
    <dbReference type="NCBI Taxonomy" id="182803"/>
    <lineage>
        <taxon>Eukaryota</taxon>
        <taxon>Metazoa</taxon>
        <taxon>Ecdysozoa</taxon>
        <taxon>Arthropoda</taxon>
        <taxon>Chelicerata</taxon>
        <taxon>Arachnida</taxon>
        <taxon>Araneae</taxon>
        <taxon>Araneomorphae</taxon>
        <taxon>Entelegynae</taxon>
        <taxon>Araneoidea</taxon>
        <taxon>Araneidae</taxon>
        <taxon>Araneus</taxon>
    </lineage>
</organism>
<dbReference type="EMBL" id="BGPR01115821">
    <property type="protein sequence ID" value="GBN05169.1"/>
    <property type="molecule type" value="Genomic_DNA"/>
</dbReference>
<reference evidence="4 5" key="1">
    <citation type="journal article" date="2019" name="Sci. Rep.">
        <title>Orb-weaving spider Araneus ventricosus genome elucidates the spidroin gene catalogue.</title>
        <authorList>
            <person name="Kono N."/>
            <person name="Nakamura H."/>
            <person name="Ohtoshi R."/>
            <person name="Moran D.A.P."/>
            <person name="Shinohara A."/>
            <person name="Yoshida Y."/>
            <person name="Fujiwara M."/>
            <person name="Mori M."/>
            <person name="Tomita M."/>
            <person name="Arakawa K."/>
        </authorList>
    </citation>
    <scope>NUCLEOTIDE SEQUENCE [LARGE SCALE GENOMIC DNA]</scope>
</reference>
<dbReference type="SMART" id="SM00032">
    <property type="entry name" value="CCP"/>
    <property type="match status" value="1"/>
</dbReference>
<name>A0A4Y2KSN7_ARAVE</name>
<dbReference type="PROSITE" id="PS50923">
    <property type="entry name" value="SUSHI"/>
    <property type="match status" value="1"/>
</dbReference>
<dbReference type="OrthoDB" id="6423882at2759"/>